<dbReference type="PANTHER" id="PTHR44835:SF1">
    <property type="entry name" value="PROTEIN O-GLCNAC TRANSFERASE"/>
    <property type="match status" value="1"/>
</dbReference>
<dbReference type="SUPFAM" id="SSF48452">
    <property type="entry name" value="TPR-like"/>
    <property type="match status" value="2"/>
</dbReference>
<evidence type="ECO:0000256" key="7">
    <source>
        <dbReference type="ARBA" id="ARBA00022803"/>
    </source>
</evidence>
<evidence type="ECO:0000256" key="8">
    <source>
        <dbReference type="PROSITE-ProRule" id="PRU00339"/>
    </source>
</evidence>
<gene>
    <name evidence="10" type="ORF">BRPE64_ACDS01080</name>
</gene>
<dbReference type="Gene3D" id="1.25.40.10">
    <property type="entry name" value="Tetratricopeptide repeat domain"/>
    <property type="match status" value="3"/>
</dbReference>
<feature type="domain" description="O-GlcNAc transferase C-terminal" evidence="9">
    <location>
        <begin position="574"/>
        <end position="747"/>
    </location>
</feature>
<dbReference type="InterPro" id="IPR019734">
    <property type="entry name" value="TPR_rpt"/>
</dbReference>
<dbReference type="EMBL" id="AP013058">
    <property type="protein sequence ID" value="BAN21862.1"/>
    <property type="molecule type" value="Genomic_DNA"/>
</dbReference>
<feature type="repeat" description="TPR" evidence="8">
    <location>
        <begin position="57"/>
        <end position="90"/>
    </location>
</feature>
<comment type="similarity">
    <text evidence="2">Belongs to the glycosyltransferase 41 family. O-GlcNAc transferase subfamily.</text>
</comment>
<dbReference type="HOGENOM" id="CLU_001721_4_0_4"/>
<evidence type="ECO:0000256" key="2">
    <source>
        <dbReference type="ARBA" id="ARBA00005386"/>
    </source>
</evidence>
<comment type="pathway">
    <text evidence="1">Protein modification; protein glycosylation.</text>
</comment>
<evidence type="ECO:0000256" key="5">
    <source>
        <dbReference type="ARBA" id="ARBA00022679"/>
    </source>
</evidence>
<dbReference type="PROSITE" id="PS50293">
    <property type="entry name" value="TPR_REGION"/>
    <property type="match status" value="1"/>
</dbReference>
<keyword evidence="7 8" id="KW-0802">TPR repeat</keyword>
<dbReference type="InterPro" id="IPR011990">
    <property type="entry name" value="TPR-like_helical_dom_sf"/>
</dbReference>
<dbReference type="RefSeq" id="WP_016344031.1">
    <property type="nucleotide sequence ID" value="NC_021287.1"/>
</dbReference>
<dbReference type="PATRIC" id="fig|758793.3.peg.110"/>
<dbReference type="Gene3D" id="3.40.50.11380">
    <property type="match status" value="1"/>
</dbReference>
<dbReference type="OrthoDB" id="101857at2"/>
<dbReference type="PANTHER" id="PTHR44835">
    <property type="entry name" value="UDP-N-ACETYLGLUCOSAMINE--PEPTIDE N-ACETYLGLUCOSAMINYLTRANSFERASE SPINDLY-RELATED"/>
    <property type="match status" value="1"/>
</dbReference>
<dbReference type="Proteomes" id="UP000013966">
    <property type="component" value="Chromosome 1"/>
</dbReference>
<dbReference type="KEGG" id="buo:BRPE64_ACDS01080"/>
<dbReference type="Pfam" id="PF13432">
    <property type="entry name" value="TPR_16"/>
    <property type="match status" value="2"/>
</dbReference>
<evidence type="ECO:0000313" key="10">
    <source>
        <dbReference type="EMBL" id="BAN21862.1"/>
    </source>
</evidence>
<keyword evidence="6" id="KW-0677">Repeat</keyword>
<name>R4WVD9_9BURK</name>
<feature type="domain" description="O-GlcNAc transferase C-terminal" evidence="9">
    <location>
        <begin position="357"/>
        <end position="554"/>
    </location>
</feature>
<dbReference type="Pfam" id="PF14559">
    <property type="entry name" value="TPR_19"/>
    <property type="match status" value="1"/>
</dbReference>
<dbReference type="EC" id="2.4.1.255" evidence="3"/>
<protein>
    <recommendedName>
        <fullName evidence="3">protein O-GlcNAc transferase</fullName>
        <ecNumber evidence="3">2.4.1.255</ecNumber>
    </recommendedName>
</protein>
<dbReference type="GO" id="GO:0097363">
    <property type="term" value="F:protein O-acetylglucosaminyltransferase activity"/>
    <property type="evidence" value="ECO:0007669"/>
    <property type="project" value="UniProtKB-EC"/>
</dbReference>
<accession>R4WVD9</accession>
<dbReference type="Pfam" id="PF13844">
    <property type="entry name" value="Glyco_transf_41"/>
    <property type="match status" value="2"/>
</dbReference>
<keyword evidence="5" id="KW-0808">Transferase</keyword>
<dbReference type="InterPro" id="IPR051939">
    <property type="entry name" value="Glycosyltr_41/O-GlcNAc_trsf"/>
</dbReference>
<dbReference type="Gene3D" id="3.40.50.2000">
    <property type="entry name" value="Glycogen Phosphorylase B"/>
    <property type="match status" value="1"/>
</dbReference>
<feature type="repeat" description="TPR" evidence="8">
    <location>
        <begin position="288"/>
        <end position="321"/>
    </location>
</feature>
<evidence type="ECO:0000256" key="6">
    <source>
        <dbReference type="ARBA" id="ARBA00022737"/>
    </source>
</evidence>
<dbReference type="SMART" id="SM00028">
    <property type="entry name" value="TPR"/>
    <property type="match status" value="5"/>
</dbReference>
<sequence length="780" mass="85156">MTTSIELNSAPSAASEPDFEDALAEVLGAAIEQHGAQQLDEAEALYGIVLDAAPAHAIANYNLGVLRMQRGDPQSAIARLEAAIGAQPDEGQYWASYVDALAQSGQSAAAWLALEMAQKQGLRGPAIDTLIVRLTAIEAAKAEAPQGAQTATLHESATQPMTVPAPAEVATSATTATNASAASKPSRQQISQLTTYFNQARVEEALALAHSMTIEYPNYFLGWKVLGILLHQSGKTVEAIGALQTAKQFEPGEMEIRRVLSDSLRLQGRAQEAEQECREILAARPDYAEVHRILGMTLQDLGRLEEALAALQKAVELTPDFANGHSTLAIALLEAGRIAEAEQHGRRALALNPRAPHVHEALLFCLTHKDDVDPAAVFADHAYFGEMCEAPLRASWPRHRNNRDPERRLNVGFVSGDFIRHPVTAFVEAVITHLTRDPSIIVHAYSNHTIEDEVTARMQRAVPNWHSVAGMSDELLARKIQDDGIDILIDLSGHTARNRLMTFARKPAPIQASWMGYLNTTGLQAMDYYIADRYYVPNEAAARQFTEKIAYLPAYACFQPELLAPPVNALPALHNGYVTFGSFNRVNKVRPAAIKLWSKLLHAVPTARMQLAAMPNDGKHEQIAEWFASEGIERARLDFRPRAALPVYLQQHHQVDINLDTFPWAGGVTTFQSMWMGVPTLTLPGPLVASRGSMSALSHAGLDAFVANDEADFVAKGVYWANHPNELAQLRAGMRERCALSPSFNADVISAGLAASLRTMWRRWCAGETPRTVELPAVAH</sequence>
<proteinExistence type="inferred from homology"/>
<reference evidence="10 11" key="2">
    <citation type="journal article" date="2018" name="Int. J. Syst. Evol. Microbiol.">
        <title>Burkholderia insecticola sp. nov., a gut symbiotic bacterium of the bean bug Riptortus pedestris.</title>
        <authorList>
            <person name="Takeshita K."/>
            <person name="Tamaki H."/>
            <person name="Ohbayashi T."/>
            <person name="Meng X.-Y."/>
            <person name="Sone T."/>
            <person name="Mitani Y."/>
            <person name="Peeters C."/>
            <person name="Kikuchi Y."/>
            <person name="Vandamme P."/>
        </authorList>
    </citation>
    <scope>NUCLEOTIDE SEQUENCE [LARGE SCALE GENOMIC DNA]</scope>
    <source>
        <strain evidence="10">RPE64</strain>
    </source>
</reference>
<dbReference type="AlphaFoldDB" id="R4WVD9"/>
<evidence type="ECO:0000259" key="9">
    <source>
        <dbReference type="Pfam" id="PF13844"/>
    </source>
</evidence>
<keyword evidence="4" id="KW-0328">Glycosyltransferase</keyword>
<evidence type="ECO:0000256" key="1">
    <source>
        <dbReference type="ARBA" id="ARBA00004922"/>
    </source>
</evidence>
<organism evidence="10 11">
    <name type="scientific">Caballeronia insecticola</name>
    <dbReference type="NCBI Taxonomy" id="758793"/>
    <lineage>
        <taxon>Bacteria</taxon>
        <taxon>Pseudomonadati</taxon>
        <taxon>Pseudomonadota</taxon>
        <taxon>Betaproteobacteria</taxon>
        <taxon>Burkholderiales</taxon>
        <taxon>Burkholderiaceae</taxon>
        <taxon>Caballeronia</taxon>
    </lineage>
</organism>
<evidence type="ECO:0000313" key="11">
    <source>
        <dbReference type="Proteomes" id="UP000013966"/>
    </source>
</evidence>
<reference evidence="10 11" key="1">
    <citation type="journal article" date="2013" name="Genome Announc.">
        <title>Complete Genome Sequence of Burkholderia sp. Strain RPE64, Bacterial Symbiont of the Bean Bug Riptortus pedestris.</title>
        <authorList>
            <person name="Shibata T.F."/>
            <person name="Maeda T."/>
            <person name="Nikoh N."/>
            <person name="Yamaguchi K."/>
            <person name="Oshima K."/>
            <person name="Hattori M."/>
            <person name="Nishiyama T."/>
            <person name="Hasebe M."/>
            <person name="Fukatsu T."/>
            <person name="Kikuchi Y."/>
            <person name="Shigenobu S."/>
        </authorList>
    </citation>
    <scope>NUCLEOTIDE SEQUENCE [LARGE SCALE GENOMIC DNA]</scope>
</reference>
<evidence type="ECO:0000256" key="3">
    <source>
        <dbReference type="ARBA" id="ARBA00011970"/>
    </source>
</evidence>
<keyword evidence="11" id="KW-1185">Reference proteome</keyword>
<dbReference type="InterPro" id="IPR029489">
    <property type="entry name" value="OGT/SEC/SPY_C"/>
</dbReference>
<dbReference type="STRING" id="758793.BRPE64_ACDS01080"/>
<dbReference type="PROSITE" id="PS50005">
    <property type="entry name" value="TPR"/>
    <property type="match status" value="2"/>
</dbReference>
<evidence type="ECO:0000256" key="4">
    <source>
        <dbReference type="ARBA" id="ARBA00022676"/>
    </source>
</evidence>